<reference evidence="3 4" key="1">
    <citation type="submission" date="2016-11" db="EMBL/GenBank/DDBJ databases">
        <authorList>
            <person name="Jaros S."/>
            <person name="Januszkiewicz K."/>
            <person name="Wedrychowicz H."/>
        </authorList>
    </citation>
    <scope>NUCLEOTIDE SEQUENCE [LARGE SCALE GENOMIC DNA]</scope>
    <source>
        <strain evidence="3 4">DSM 15930</strain>
    </source>
</reference>
<dbReference type="AlphaFoldDB" id="A0A1M7FPK5"/>
<gene>
    <name evidence="3" type="ORF">SAMN02746066_00576</name>
</gene>
<dbReference type="RefSeq" id="WP_084139051.1">
    <property type="nucleotide sequence ID" value="NZ_FRCP01000006.1"/>
</dbReference>
<evidence type="ECO:0000313" key="4">
    <source>
        <dbReference type="Proteomes" id="UP000184038"/>
    </source>
</evidence>
<sequence length="107" mass="12510">MEVVSAILYQLTKNLQEDESSDLFARLDFCVPEFEFPAYNTKENVLMFLHEDMVAEQKAQCLYETILSNVHDTEVSDPIRFLRAREIVHYQRLGEAIQIVQGKIEKE</sequence>
<evidence type="ECO:0000256" key="2">
    <source>
        <dbReference type="PIRSR" id="PIRSR607760-1"/>
    </source>
</evidence>
<feature type="binding site" evidence="2">
    <location>
        <position position="56"/>
    </location>
    <ligand>
        <name>Mn(2+)</name>
        <dbReference type="ChEBI" id="CHEBI:29035"/>
        <label>1</label>
    </ligand>
</feature>
<evidence type="ECO:0000313" key="3">
    <source>
        <dbReference type="EMBL" id="SHM06021.1"/>
    </source>
</evidence>
<dbReference type="InterPro" id="IPR009078">
    <property type="entry name" value="Ferritin-like_SF"/>
</dbReference>
<protein>
    <submittedName>
        <fullName evidence="3">Spore coat protein JC</fullName>
    </submittedName>
</protein>
<proteinExistence type="inferred from homology"/>
<organism evidence="3 4">
    <name type="scientific">Anaerosporobacter mobilis DSM 15930</name>
    <dbReference type="NCBI Taxonomy" id="1120996"/>
    <lineage>
        <taxon>Bacteria</taxon>
        <taxon>Bacillati</taxon>
        <taxon>Bacillota</taxon>
        <taxon>Clostridia</taxon>
        <taxon>Lachnospirales</taxon>
        <taxon>Lachnospiraceae</taxon>
        <taxon>Anaerosporobacter</taxon>
    </lineage>
</organism>
<keyword evidence="3" id="KW-0946">Virion</keyword>
<dbReference type="InterPro" id="IPR007760">
    <property type="entry name" value="Mn_catalase"/>
</dbReference>
<keyword evidence="2" id="KW-0479">Metal-binding</keyword>
<dbReference type="Gene3D" id="1.20.1260.10">
    <property type="match status" value="1"/>
</dbReference>
<keyword evidence="3" id="KW-0167">Capsid protein</keyword>
<accession>A0A1M7FPK5</accession>
<dbReference type="Proteomes" id="UP000184038">
    <property type="component" value="Unassembled WGS sequence"/>
</dbReference>
<name>A0A1M7FPK5_9FIRM</name>
<dbReference type="GO" id="GO:0046872">
    <property type="term" value="F:metal ion binding"/>
    <property type="evidence" value="ECO:0007669"/>
    <property type="project" value="UniProtKB-KW"/>
</dbReference>
<feature type="binding site" evidence="2">
    <location>
        <position position="89"/>
    </location>
    <ligand>
        <name>Mn(2+)</name>
        <dbReference type="ChEBI" id="CHEBI:29035"/>
        <label>1</label>
    </ligand>
</feature>
<dbReference type="EMBL" id="FRCP01000006">
    <property type="protein sequence ID" value="SHM06021.1"/>
    <property type="molecule type" value="Genomic_DNA"/>
</dbReference>
<dbReference type="InterPro" id="IPR012347">
    <property type="entry name" value="Ferritin-like"/>
</dbReference>
<keyword evidence="2" id="KW-0464">Manganese</keyword>
<dbReference type="Pfam" id="PF05067">
    <property type="entry name" value="Mn_catalase"/>
    <property type="match status" value="1"/>
</dbReference>
<dbReference type="STRING" id="1120996.SAMN02746066_00576"/>
<evidence type="ECO:0000256" key="1">
    <source>
        <dbReference type="ARBA" id="ARBA00007644"/>
    </source>
</evidence>
<dbReference type="OrthoDB" id="9800585at2"/>
<dbReference type="SUPFAM" id="SSF47240">
    <property type="entry name" value="Ferritin-like"/>
    <property type="match status" value="1"/>
</dbReference>
<comment type="similarity">
    <text evidence="1">Belongs to the manganese catalase family.</text>
</comment>
<comment type="cofactor">
    <cofactor evidence="2">
        <name>Mn(2+)</name>
        <dbReference type="ChEBI" id="CHEBI:29035"/>
    </cofactor>
    <text evidence="2">Binds 2 manganese ions per subunit.</text>
</comment>
<keyword evidence="4" id="KW-1185">Reference proteome</keyword>